<feature type="transmembrane region" description="Helical" evidence="1">
    <location>
        <begin position="108"/>
        <end position="128"/>
    </location>
</feature>
<protein>
    <submittedName>
        <fullName evidence="2">Ypar9</fullName>
    </submittedName>
</protein>
<proteinExistence type="predicted"/>
<dbReference type="EMBL" id="AY038186">
    <property type="protein sequence ID" value="AAK73294.1"/>
    <property type="molecule type" value="Genomic_DNA"/>
</dbReference>
<sequence length="133" mass="14271">MLKSVALGTLTTIISLLIFGYAISTFLTQEAIPLGEPGWREQHDQLTSLYGVKILTIIGWALSAFAGGAVASLSNTNKGVRPAVYLAVFFLVAWALPTTIIAGSTITWVHISSVLVVLPFMCFGAWSVSRVRT</sequence>
<evidence type="ECO:0000313" key="2">
    <source>
        <dbReference type="EMBL" id="AAK73294.1"/>
    </source>
</evidence>
<accession>Q939G4</accession>
<feature type="transmembrane region" description="Helical" evidence="1">
    <location>
        <begin position="48"/>
        <end position="71"/>
    </location>
</feature>
<keyword evidence="1" id="KW-0812">Transmembrane</keyword>
<evidence type="ECO:0000256" key="1">
    <source>
        <dbReference type="SAM" id="Phobius"/>
    </source>
</evidence>
<name>Q939G4_AQUAC</name>
<keyword evidence="1" id="KW-1133">Transmembrane helix</keyword>
<organism evidence="2">
    <name type="scientific">Aquipseudomonas alcaligenes</name>
    <name type="common">Pseudomonas alcaligenes</name>
    <dbReference type="NCBI Taxonomy" id="43263"/>
    <lineage>
        <taxon>Bacteria</taxon>
        <taxon>Pseudomonadati</taxon>
        <taxon>Pseudomonadota</taxon>
        <taxon>Gammaproteobacteria</taxon>
        <taxon>Pseudomonadales</taxon>
        <taxon>Pseudomonadaceae</taxon>
        <taxon>Aquipseudomonas</taxon>
    </lineage>
</organism>
<keyword evidence="1" id="KW-0472">Membrane</keyword>
<dbReference type="AlphaFoldDB" id="Q939G4"/>
<reference evidence="2" key="1">
    <citation type="journal article" date="2001" name="Mol. Microbiol.">
        <title>Discovery and distribution of super-integrons among pseudomonads.</title>
        <authorList>
            <person name="Vaisvila R."/>
            <person name="Morgan R.D."/>
            <person name="Posfai J."/>
            <person name="Raleigh E.A."/>
        </authorList>
    </citation>
    <scope>NUCLEOTIDE SEQUENCE</scope>
    <source>
        <strain evidence="2">ATCC 55044</strain>
    </source>
</reference>
<feature type="transmembrane region" description="Helical" evidence="1">
    <location>
        <begin position="83"/>
        <end position="102"/>
    </location>
</feature>